<accession>A0A2S5B412</accession>
<evidence type="ECO:0000256" key="10">
    <source>
        <dbReference type="ARBA" id="ARBA00022989"/>
    </source>
</evidence>
<keyword evidence="6 17" id="KW-0812">Transmembrane</keyword>
<keyword evidence="10 17" id="KW-1133">Transmembrane helix</keyword>
<feature type="domain" description="3-oxo-5-alpha-steroid 4-dehydrogenase C-terminal" evidence="18">
    <location>
        <begin position="190"/>
        <end position="344"/>
    </location>
</feature>
<dbReference type="EMBL" id="PJQD01000083">
    <property type="protein sequence ID" value="POY71517.1"/>
    <property type="molecule type" value="Genomic_DNA"/>
</dbReference>
<keyword evidence="8" id="KW-0276">Fatty acid metabolism</keyword>
<comment type="caution">
    <text evidence="19">The sequence shown here is derived from an EMBL/GenBank/DDBJ whole genome shotgun (WGS) entry which is preliminary data.</text>
</comment>
<dbReference type="InterPro" id="IPR001104">
    <property type="entry name" value="3-oxo-5_a-steroid_4-DH_C"/>
</dbReference>
<dbReference type="PANTHER" id="PTHR10556:SF28">
    <property type="entry name" value="VERY-LONG-CHAIN ENOYL-COA REDUCTASE"/>
    <property type="match status" value="1"/>
</dbReference>
<reference evidence="19 20" key="1">
    <citation type="journal article" date="2018" name="Front. Microbiol.">
        <title>Prospects for Fungal Bioremediation of Acidic Radioactive Waste Sites: Characterization and Genome Sequence of Rhodotorula taiwanensis MD1149.</title>
        <authorList>
            <person name="Tkavc R."/>
            <person name="Matrosova V.Y."/>
            <person name="Grichenko O.E."/>
            <person name="Gostincar C."/>
            <person name="Volpe R.P."/>
            <person name="Klimenkova P."/>
            <person name="Gaidamakova E.K."/>
            <person name="Zhou C.E."/>
            <person name="Stewart B.J."/>
            <person name="Lyman M.G."/>
            <person name="Malfatti S.A."/>
            <person name="Rubinfeld B."/>
            <person name="Courtot M."/>
            <person name="Singh J."/>
            <person name="Dalgard C.L."/>
            <person name="Hamilton T."/>
            <person name="Frey K.G."/>
            <person name="Gunde-Cimerman N."/>
            <person name="Dugan L."/>
            <person name="Daly M.J."/>
        </authorList>
    </citation>
    <scope>NUCLEOTIDE SEQUENCE [LARGE SCALE GENOMIC DNA]</scope>
    <source>
        <strain evidence="19 20">MD1149</strain>
    </source>
</reference>
<evidence type="ECO:0000256" key="3">
    <source>
        <dbReference type="ARBA" id="ARBA00007742"/>
    </source>
</evidence>
<gene>
    <name evidence="19" type="ORF">BMF94_5437</name>
</gene>
<evidence type="ECO:0000313" key="20">
    <source>
        <dbReference type="Proteomes" id="UP000237144"/>
    </source>
</evidence>
<evidence type="ECO:0000256" key="7">
    <source>
        <dbReference type="ARBA" id="ARBA00022824"/>
    </source>
</evidence>
<evidence type="ECO:0000256" key="15">
    <source>
        <dbReference type="ARBA" id="ARBA00051495"/>
    </source>
</evidence>
<dbReference type="AlphaFoldDB" id="A0A2S5B412"/>
<feature type="transmembrane region" description="Helical" evidence="17">
    <location>
        <begin position="289"/>
        <end position="317"/>
    </location>
</feature>
<comment type="similarity">
    <text evidence="3">Belongs to the steroid 5-alpha reductase family.</text>
</comment>
<dbReference type="Pfam" id="PF02544">
    <property type="entry name" value="Steroid_dh"/>
    <property type="match status" value="1"/>
</dbReference>
<comment type="subcellular location">
    <subcellularLocation>
        <location evidence="1">Endoplasmic reticulum membrane</location>
        <topology evidence="1">Multi-pass membrane protein</topology>
    </subcellularLocation>
</comment>
<evidence type="ECO:0000256" key="2">
    <source>
        <dbReference type="ARBA" id="ARBA00005194"/>
    </source>
</evidence>
<evidence type="ECO:0000259" key="18">
    <source>
        <dbReference type="Pfam" id="PF02544"/>
    </source>
</evidence>
<dbReference type="PROSITE" id="PS50244">
    <property type="entry name" value="S5A_REDUCTASE"/>
    <property type="match status" value="1"/>
</dbReference>
<dbReference type="SUPFAM" id="SSF54236">
    <property type="entry name" value="Ubiquitin-like"/>
    <property type="match status" value="1"/>
</dbReference>
<evidence type="ECO:0000256" key="14">
    <source>
        <dbReference type="ARBA" id="ARBA00023160"/>
    </source>
</evidence>
<dbReference type="InterPro" id="IPR029071">
    <property type="entry name" value="Ubiquitin-like_domsf"/>
</dbReference>
<dbReference type="Gene3D" id="3.10.20.90">
    <property type="entry name" value="Phosphatidylinositol 3-kinase Catalytic Subunit, Chain A, domain 1"/>
    <property type="match status" value="1"/>
</dbReference>
<dbReference type="PANTHER" id="PTHR10556">
    <property type="entry name" value="3-OXO-5-ALPHA-STEROID 4-DEHYDROGENASE"/>
    <property type="match status" value="1"/>
</dbReference>
<keyword evidence="11" id="KW-0560">Oxidoreductase</keyword>
<dbReference type="STRING" id="741276.A0A2S5B412"/>
<keyword evidence="20" id="KW-1185">Reference proteome</keyword>
<evidence type="ECO:0000256" key="16">
    <source>
        <dbReference type="ARBA" id="ARBA00058640"/>
    </source>
</evidence>
<comment type="pathway">
    <text evidence="2">Lipid metabolism; fatty acid biosynthesis.</text>
</comment>
<evidence type="ECO:0000256" key="17">
    <source>
        <dbReference type="SAM" id="Phobius"/>
    </source>
</evidence>
<keyword evidence="9" id="KW-0521">NADP</keyword>
<dbReference type="FunFam" id="1.20.120.1630:FF:000010">
    <property type="entry name" value="Steroid alpha reductase family protein"/>
    <property type="match status" value="1"/>
</dbReference>
<dbReference type="EC" id="1.3.1.93" evidence="4"/>
<dbReference type="Proteomes" id="UP000237144">
    <property type="component" value="Unassembled WGS sequence"/>
</dbReference>
<comment type="function">
    <text evidence="16">Catalyzes the last of the four reactions of the long-chain fatty acids elongation cycle. This endoplasmic reticulum-bound enzymatic process, allows the addition of 2 carbons to the chain of long- and very long-chain fatty acids/VLCFAs per cycle. This enzyme reduces the trans-2,3-enoyl-CoA fatty acid intermediate to an acyl-CoA that can be further elongated by entering a new cycle of elongation. Thereby, it participates in the production of VLCFAs of different chain lengths that are involved in multiple biological processes as precursors of membrane lipids and lipid mediators.</text>
</comment>
<evidence type="ECO:0000256" key="12">
    <source>
        <dbReference type="ARBA" id="ARBA00023098"/>
    </source>
</evidence>
<evidence type="ECO:0000256" key="4">
    <source>
        <dbReference type="ARBA" id="ARBA00012530"/>
    </source>
</evidence>
<keyword evidence="14" id="KW-0275">Fatty acid biosynthesis</keyword>
<dbReference type="GO" id="GO:0102758">
    <property type="term" value="F:very-long-chain enoyl-CoA reductase activity"/>
    <property type="evidence" value="ECO:0007669"/>
    <property type="project" value="UniProtKB-EC"/>
</dbReference>
<evidence type="ECO:0000256" key="1">
    <source>
        <dbReference type="ARBA" id="ARBA00004477"/>
    </source>
</evidence>
<dbReference type="InterPro" id="IPR039357">
    <property type="entry name" value="SRD5A/TECR"/>
</dbReference>
<comment type="catalytic activity">
    <reaction evidence="15">
        <text>a very-long-chain 2,3-saturated fatty acyl-CoA + NADP(+) = a very-long-chain (2E)-enoyl-CoA + NADPH + H(+)</text>
        <dbReference type="Rhea" id="RHEA:14473"/>
        <dbReference type="ChEBI" id="CHEBI:15378"/>
        <dbReference type="ChEBI" id="CHEBI:57783"/>
        <dbReference type="ChEBI" id="CHEBI:58349"/>
        <dbReference type="ChEBI" id="CHEBI:83724"/>
        <dbReference type="ChEBI" id="CHEBI:83728"/>
        <dbReference type="EC" id="1.3.1.93"/>
    </reaction>
</comment>
<protein>
    <recommendedName>
        <fullName evidence="4">very-long-chain enoyl-CoA reductase</fullName>
        <ecNumber evidence="4">1.3.1.93</ecNumber>
    </recommendedName>
</protein>
<evidence type="ECO:0000313" key="19">
    <source>
        <dbReference type="EMBL" id="POY71517.1"/>
    </source>
</evidence>
<keyword evidence="5" id="KW-0444">Lipid biosynthesis</keyword>
<name>A0A2S5B412_9BASI</name>
<evidence type="ECO:0000256" key="13">
    <source>
        <dbReference type="ARBA" id="ARBA00023136"/>
    </source>
</evidence>
<keyword evidence="13 17" id="KW-0472">Membrane</keyword>
<evidence type="ECO:0000256" key="11">
    <source>
        <dbReference type="ARBA" id="ARBA00023002"/>
    </source>
</evidence>
<dbReference type="OrthoDB" id="540503at2759"/>
<proteinExistence type="inferred from homology"/>
<organism evidence="19 20">
    <name type="scientific">Rhodotorula taiwanensis</name>
    <dbReference type="NCBI Taxonomy" id="741276"/>
    <lineage>
        <taxon>Eukaryota</taxon>
        <taxon>Fungi</taxon>
        <taxon>Dikarya</taxon>
        <taxon>Basidiomycota</taxon>
        <taxon>Pucciniomycotina</taxon>
        <taxon>Microbotryomycetes</taxon>
        <taxon>Sporidiobolales</taxon>
        <taxon>Sporidiobolaceae</taxon>
        <taxon>Rhodotorula</taxon>
    </lineage>
</organism>
<evidence type="ECO:0000256" key="5">
    <source>
        <dbReference type="ARBA" id="ARBA00022516"/>
    </source>
</evidence>
<evidence type="ECO:0000256" key="6">
    <source>
        <dbReference type="ARBA" id="ARBA00022692"/>
    </source>
</evidence>
<evidence type="ECO:0000256" key="9">
    <source>
        <dbReference type="ARBA" id="ARBA00022857"/>
    </source>
</evidence>
<sequence length="345" mass="39207">MAFTVTVKPRSSKPSKRFPLTLQLDSTEPTVGDLKRAIAAKAKLDVNRQRITTIDKKQALENDDAALIQLGVNDGDQLEIKDLGPQIAWKTVPPTNAPMVSNQFGPLFIHPLFYYGSKLIYRQDFEHSKMQKWVSRPLYKLDELEAVCRDKRQRGLTDSVCHRIALVLILLHYAKRELETLFVHRFSSATMPFFNIFKNSGHYWGLSGVLLAAPLYGPWNGAKALTGSHIETDAWLYGWTALWTFAELSNLKTHLTLASLRPRGTKVRQVPKGYGFNTVSCGNYFFESIAWVAFTGLTLNWAAALFTAVAVGQMYVWAVKKHRRYRKEFGDKYPRGRKAMFPFIA</sequence>
<dbReference type="GO" id="GO:0042761">
    <property type="term" value="P:very long-chain fatty acid biosynthetic process"/>
    <property type="evidence" value="ECO:0007669"/>
    <property type="project" value="TreeGrafter"/>
</dbReference>
<evidence type="ECO:0000256" key="8">
    <source>
        <dbReference type="ARBA" id="ARBA00022832"/>
    </source>
</evidence>
<dbReference type="GO" id="GO:0005789">
    <property type="term" value="C:endoplasmic reticulum membrane"/>
    <property type="evidence" value="ECO:0007669"/>
    <property type="project" value="UniProtKB-SubCell"/>
</dbReference>
<keyword evidence="12" id="KW-0443">Lipid metabolism</keyword>
<keyword evidence="7" id="KW-0256">Endoplasmic reticulum</keyword>